<dbReference type="Pfam" id="PF03551">
    <property type="entry name" value="PadR"/>
    <property type="match status" value="1"/>
</dbReference>
<dbReference type="InterPro" id="IPR052509">
    <property type="entry name" value="Metal_resp_DNA-bind_regulator"/>
</dbReference>
<organism evidence="2 3">
    <name type="scientific">Dyadobacter psychrotolerans</name>
    <dbReference type="NCBI Taxonomy" id="2541721"/>
    <lineage>
        <taxon>Bacteria</taxon>
        <taxon>Pseudomonadati</taxon>
        <taxon>Bacteroidota</taxon>
        <taxon>Cytophagia</taxon>
        <taxon>Cytophagales</taxon>
        <taxon>Spirosomataceae</taxon>
        <taxon>Dyadobacter</taxon>
    </lineage>
</organism>
<reference evidence="2 3" key="1">
    <citation type="submission" date="2019-03" db="EMBL/GenBank/DDBJ databases">
        <title>Dyadobacter AR-3-6 sp. nov., isolated from arctic soil.</title>
        <authorList>
            <person name="Chaudhary D.K."/>
        </authorList>
    </citation>
    <scope>NUCLEOTIDE SEQUENCE [LARGE SCALE GENOMIC DNA]</scope>
    <source>
        <strain evidence="2 3">AR-3-6</strain>
    </source>
</reference>
<dbReference type="PANTHER" id="PTHR33169:SF14">
    <property type="entry name" value="TRANSCRIPTIONAL REGULATOR RV3488"/>
    <property type="match status" value="1"/>
</dbReference>
<feature type="domain" description="Transcription regulator PadR N-terminal" evidence="1">
    <location>
        <begin position="22"/>
        <end position="94"/>
    </location>
</feature>
<name>A0A4R5DNQ2_9BACT</name>
<comment type="caution">
    <text evidence="2">The sequence shown here is derived from an EMBL/GenBank/DDBJ whole genome shotgun (WGS) entry which is preliminary data.</text>
</comment>
<evidence type="ECO:0000313" key="2">
    <source>
        <dbReference type="EMBL" id="TDE15187.1"/>
    </source>
</evidence>
<dbReference type="PANTHER" id="PTHR33169">
    <property type="entry name" value="PADR-FAMILY TRANSCRIPTIONAL REGULATOR"/>
    <property type="match status" value="1"/>
</dbReference>
<accession>A0A4R5DNQ2</accession>
<protein>
    <submittedName>
        <fullName evidence="2">PadR family transcriptional regulator</fullName>
    </submittedName>
</protein>
<evidence type="ECO:0000259" key="1">
    <source>
        <dbReference type="Pfam" id="PF03551"/>
    </source>
</evidence>
<dbReference type="Gene3D" id="1.10.10.10">
    <property type="entry name" value="Winged helix-like DNA-binding domain superfamily/Winged helix DNA-binding domain"/>
    <property type="match status" value="1"/>
</dbReference>
<dbReference type="AlphaFoldDB" id="A0A4R5DNQ2"/>
<evidence type="ECO:0000313" key="3">
    <source>
        <dbReference type="Proteomes" id="UP000294850"/>
    </source>
</evidence>
<dbReference type="SUPFAM" id="SSF46785">
    <property type="entry name" value="Winged helix' DNA-binding domain"/>
    <property type="match status" value="1"/>
</dbReference>
<keyword evidence="3" id="KW-1185">Reference proteome</keyword>
<dbReference type="InterPro" id="IPR005149">
    <property type="entry name" value="Tscrpt_reg_PadR_N"/>
</dbReference>
<gene>
    <name evidence="2" type="ORF">E0F88_11725</name>
</gene>
<dbReference type="EMBL" id="SMFL01000004">
    <property type="protein sequence ID" value="TDE15187.1"/>
    <property type="molecule type" value="Genomic_DNA"/>
</dbReference>
<dbReference type="OrthoDB" id="9791785at2"/>
<dbReference type="RefSeq" id="WP_131958450.1">
    <property type="nucleotide sequence ID" value="NZ_SMFL01000004.1"/>
</dbReference>
<dbReference type="Proteomes" id="UP000294850">
    <property type="component" value="Unassembled WGS sequence"/>
</dbReference>
<dbReference type="InterPro" id="IPR036390">
    <property type="entry name" value="WH_DNA-bd_sf"/>
</dbReference>
<proteinExistence type="predicted"/>
<dbReference type="InterPro" id="IPR036388">
    <property type="entry name" value="WH-like_DNA-bd_sf"/>
</dbReference>
<sequence length="108" mass="12496">MKNEFLENWHSQLRKGLLPLYVLHILDQKQCYGYELIQDIKAVFSVDVAEGTLYPLLIRLMKEELLTHQWVEQPSGIPRKYYAISAVGKSNLAEMKAYTNLIITKING</sequence>